<feature type="compositionally biased region" description="Low complexity" evidence="2">
    <location>
        <begin position="2799"/>
        <end position="2808"/>
    </location>
</feature>
<feature type="compositionally biased region" description="Polar residues" evidence="2">
    <location>
        <begin position="284"/>
        <end position="295"/>
    </location>
</feature>
<feature type="compositionally biased region" description="Basic residues" evidence="2">
    <location>
        <begin position="3484"/>
        <end position="3496"/>
    </location>
</feature>
<feature type="region of interest" description="Disordered" evidence="2">
    <location>
        <begin position="3321"/>
        <end position="3379"/>
    </location>
</feature>
<feature type="compositionally biased region" description="Basic and acidic residues" evidence="2">
    <location>
        <begin position="1690"/>
        <end position="1699"/>
    </location>
</feature>
<feature type="compositionally biased region" description="Polar residues" evidence="2">
    <location>
        <begin position="5006"/>
        <end position="5015"/>
    </location>
</feature>
<feature type="compositionally biased region" description="Low complexity" evidence="2">
    <location>
        <begin position="931"/>
        <end position="941"/>
    </location>
</feature>
<feature type="compositionally biased region" description="Polar residues" evidence="2">
    <location>
        <begin position="1062"/>
        <end position="1073"/>
    </location>
</feature>
<feature type="compositionally biased region" description="Basic and acidic residues" evidence="2">
    <location>
        <begin position="3085"/>
        <end position="3094"/>
    </location>
</feature>
<feature type="compositionally biased region" description="Basic and acidic residues" evidence="2">
    <location>
        <begin position="765"/>
        <end position="784"/>
    </location>
</feature>
<dbReference type="InterPro" id="IPR053268">
    <property type="entry name" value="Woronin_anchor"/>
</dbReference>
<feature type="compositionally biased region" description="Low complexity" evidence="2">
    <location>
        <begin position="3936"/>
        <end position="3952"/>
    </location>
</feature>
<feature type="compositionally biased region" description="Polar residues" evidence="2">
    <location>
        <begin position="2098"/>
        <end position="2110"/>
    </location>
</feature>
<feature type="compositionally biased region" description="Basic and acidic residues" evidence="2">
    <location>
        <begin position="2357"/>
        <end position="2371"/>
    </location>
</feature>
<feature type="region of interest" description="Disordered" evidence="2">
    <location>
        <begin position="870"/>
        <end position="1045"/>
    </location>
</feature>
<feature type="region of interest" description="Disordered" evidence="2">
    <location>
        <begin position="1061"/>
        <end position="1182"/>
    </location>
</feature>
<feature type="region of interest" description="Disordered" evidence="2">
    <location>
        <begin position="4249"/>
        <end position="4442"/>
    </location>
</feature>
<feature type="compositionally biased region" description="Basic and acidic residues" evidence="2">
    <location>
        <begin position="3338"/>
        <end position="3358"/>
    </location>
</feature>
<feature type="compositionally biased region" description="Basic and acidic residues" evidence="2">
    <location>
        <begin position="967"/>
        <end position="981"/>
    </location>
</feature>
<feature type="compositionally biased region" description="Polar residues" evidence="2">
    <location>
        <begin position="2205"/>
        <end position="2228"/>
    </location>
</feature>
<feature type="region of interest" description="Disordered" evidence="2">
    <location>
        <begin position="3404"/>
        <end position="3820"/>
    </location>
</feature>
<feature type="compositionally biased region" description="Basic and acidic residues" evidence="2">
    <location>
        <begin position="995"/>
        <end position="1011"/>
    </location>
</feature>
<feature type="region of interest" description="Disordered" evidence="2">
    <location>
        <begin position="4159"/>
        <end position="4183"/>
    </location>
</feature>
<feature type="compositionally biased region" description="Basic residues" evidence="2">
    <location>
        <begin position="3408"/>
        <end position="3418"/>
    </location>
</feature>
<evidence type="ECO:0000256" key="2">
    <source>
        <dbReference type="SAM" id="MobiDB-lite"/>
    </source>
</evidence>
<feature type="compositionally biased region" description="Basic and acidic residues" evidence="2">
    <location>
        <begin position="1776"/>
        <end position="1789"/>
    </location>
</feature>
<name>W9XT07_9EURO</name>
<feature type="compositionally biased region" description="Basic residues" evidence="2">
    <location>
        <begin position="2449"/>
        <end position="2461"/>
    </location>
</feature>
<feature type="compositionally biased region" description="Basic and acidic residues" evidence="2">
    <location>
        <begin position="497"/>
        <end position="512"/>
    </location>
</feature>
<feature type="compositionally biased region" description="Basic and acidic residues" evidence="2">
    <location>
        <begin position="1031"/>
        <end position="1045"/>
    </location>
</feature>
<feature type="compositionally biased region" description="Polar residues" evidence="2">
    <location>
        <begin position="73"/>
        <end position="83"/>
    </location>
</feature>
<accession>W9XT07</accession>
<keyword evidence="1" id="KW-0175">Coiled coil</keyword>
<feature type="region of interest" description="Disordered" evidence="2">
    <location>
        <begin position="694"/>
        <end position="854"/>
    </location>
</feature>
<dbReference type="STRING" id="1182541.W9XT07"/>
<organism evidence="3 4">
    <name type="scientific">Capronia coronata CBS 617.96</name>
    <dbReference type="NCBI Taxonomy" id="1182541"/>
    <lineage>
        <taxon>Eukaryota</taxon>
        <taxon>Fungi</taxon>
        <taxon>Dikarya</taxon>
        <taxon>Ascomycota</taxon>
        <taxon>Pezizomycotina</taxon>
        <taxon>Eurotiomycetes</taxon>
        <taxon>Chaetothyriomycetidae</taxon>
        <taxon>Chaetothyriales</taxon>
        <taxon>Herpotrichiellaceae</taxon>
        <taxon>Capronia</taxon>
    </lineage>
</organism>
<proteinExistence type="predicted"/>
<feature type="region of interest" description="Disordered" evidence="2">
    <location>
        <begin position="4996"/>
        <end position="5019"/>
    </location>
</feature>
<reference evidence="3 4" key="1">
    <citation type="submission" date="2013-03" db="EMBL/GenBank/DDBJ databases">
        <title>The Genome Sequence of Capronia coronata CBS 617.96.</title>
        <authorList>
            <consortium name="The Broad Institute Genomics Platform"/>
            <person name="Cuomo C."/>
            <person name="de Hoog S."/>
            <person name="Gorbushina A."/>
            <person name="Walker B."/>
            <person name="Young S.K."/>
            <person name="Zeng Q."/>
            <person name="Gargeya S."/>
            <person name="Fitzgerald M."/>
            <person name="Haas B."/>
            <person name="Abouelleil A."/>
            <person name="Allen A.W."/>
            <person name="Alvarado L."/>
            <person name="Arachchi H.M."/>
            <person name="Berlin A.M."/>
            <person name="Chapman S.B."/>
            <person name="Gainer-Dewar J."/>
            <person name="Goldberg J."/>
            <person name="Griggs A."/>
            <person name="Gujja S."/>
            <person name="Hansen M."/>
            <person name="Howarth C."/>
            <person name="Imamovic A."/>
            <person name="Ireland A."/>
            <person name="Larimer J."/>
            <person name="McCowan C."/>
            <person name="Murphy C."/>
            <person name="Pearson M."/>
            <person name="Poon T.W."/>
            <person name="Priest M."/>
            <person name="Roberts A."/>
            <person name="Saif S."/>
            <person name="Shea T."/>
            <person name="Sisk P."/>
            <person name="Sykes S."/>
            <person name="Wortman J."/>
            <person name="Nusbaum C."/>
            <person name="Birren B."/>
        </authorList>
    </citation>
    <scope>NUCLEOTIDE SEQUENCE [LARGE SCALE GENOMIC DNA]</scope>
    <source>
        <strain evidence="3 4">CBS 617.96</strain>
    </source>
</reference>
<feature type="region of interest" description="Disordered" evidence="2">
    <location>
        <begin position="2010"/>
        <end position="2235"/>
    </location>
</feature>
<dbReference type="Proteomes" id="UP000019484">
    <property type="component" value="Unassembled WGS sequence"/>
</dbReference>
<dbReference type="GeneID" id="19163129"/>
<feature type="compositionally biased region" description="Basic and acidic residues" evidence="2">
    <location>
        <begin position="1"/>
        <end position="12"/>
    </location>
</feature>
<feature type="compositionally biased region" description="Basic and acidic residues" evidence="2">
    <location>
        <begin position="4342"/>
        <end position="4355"/>
    </location>
</feature>
<feature type="compositionally biased region" description="Basic residues" evidence="2">
    <location>
        <begin position="2326"/>
        <end position="2339"/>
    </location>
</feature>
<keyword evidence="4" id="KW-1185">Reference proteome</keyword>
<feature type="compositionally biased region" description="Acidic residues" evidence="2">
    <location>
        <begin position="809"/>
        <end position="818"/>
    </location>
</feature>
<feature type="region of interest" description="Disordered" evidence="2">
    <location>
        <begin position="3887"/>
        <end position="4145"/>
    </location>
</feature>
<feature type="compositionally biased region" description="Polar residues" evidence="2">
    <location>
        <begin position="4171"/>
        <end position="4183"/>
    </location>
</feature>
<feature type="compositionally biased region" description="Low complexity" evidence="2">
    <location>
        <begin position="2487"/>
        <end position="2498"/>
    </location>
</feature>
<feature type="compositionally biased region" description="Polar residues" evidence="2">
    <location>
        <begin position="3425"/>
        <end position="3435"/>
    </location>
</feature>
<feature type="compositionally biased region" description="Basic and acidic residues" evidence="2">
    <location>
        <begin position="3891"/>
        <end position="3906"/>
    </location>
</feature>
<feature type="region of interest" description="Disordered" evidence="2">
    <location>
        <begin position="1714"/>
        <end position="1890"/>
    </location>
</feature>
<feature type="region of interest" description="Disordered" evidence="2">
    <location>
        <begin position="4466"/>
        <end position="4550"/>
    </location>
</feature>
<feature type="compositionally biased region" description="Basic and acidic residues" evidence="2">
    <location>
        <begin position="2765"/>
        <end position="2779"/>
    </location>
</feature>
<feature type="region of interest" description="Disordered" evidence="2">
    <location>
        <begin position="475"/>
        <end position="520"/>
    </location>
</feature>
<feature type="compositionally biased region" description="Basic residues" evidence="2">
    <location>
        <begin position="2830"/>
        <end position="2841"/>
    </location>
</feature>
<dbReference type="HOGENOM" id="CLU_000055_0_0_1"/>
<feature type="compositionally biased region" description="Basic residues" evidence="2">
    <location>
        <begin position="3783"/>
        <end position="3793"/>
    </location>
</feature>
<protein>
    <recommendedName>
        <fullName evidence="5">Involucrin repeat protein</fullName>
    </recommendedName>
</protein>
<feature type="compositionally biased region" description="Basic residues" evidence="2">
    <location>
        <begin position="2073"/>
        <end position="2087"/>
    </location>
</feature>
<feature type="compositionally biased region" description="Basic residues" evidence="2">
    <location>
        <begin position="3147"/>
        <end position="3156"/>
    </location>
</feature>
<feature type="region of interest" description="Disordered" evidence="2">
    <location>
        <begin position="1914"/>
        <end position="1996"/>
    </location>
</feature>
<feature type="compositionally biased region" description="Polar residues" evidence="2">
    <location>
        <begin position="1957"/>
        <end position="1972"/>
    </location>
</feature>
<feature type="compositionally biased region" description="Low complexity" evidence="2">
    <location>
        <begin position="611"/>
        <end position="621"/>
    </location>
</feature>
<feature type="region of interest" description="Disordered" evidence="2">
    <location>
        <begin position="1"/>
        <end position="160"/>
    </location>
</feature>
<feature type="compositionally biased region" description="Basic and acidic residues" evidence="2">
    <location>
        <begin position="3521"/>
        <end position="3532"/>
    </location>
</feature>
<feature type="compositionally biased region" description="Basic and acidic residues" evidence="2">
    <location>
        <begin position="2715"/>
        <end position="2725"/>
    </location>
</feature>
<feature type="region of interest" description="Disordered" evidence="2">
    <location>
        <begin position="642"/>
        <end position="665"/>
    </location>
</feature>
<feature type="coiled-coil region" evidence="1">
    <location>
        <begin position="4684"/>
        <end position="4711"/>
    </location>
</feature>
<evidence type="ECO:0008006" key="5">
    <source>
        <dbReference type="Google" id="ProtNLM"/>
    </source>
</evidence>
<feature type="compositionally biased region" description="Polar residues" evidence="2">
    <location>
        <begin position="1482"/>
        <end position="1497"/>
    </location>
</feature>
<feature type="compositionally biased region" description="Low complexity" evidence="2">
    <location>
        <begin position="1432"/>
        <end position="1447"/>
    </location>
</feature>
<feature type="compositionally biased region" description="Basic and acidic residues" evidence="2">
    <location>
        <begin position="1282"/>
        <end position="1301"/>
    </location>
</feature>
<feature type="compositionally biased region" description="Basic residues" evidence="2">
    <location>
        <begin position="2746"/>
        <end position="2759"/>
    </location>
</feature>
<feature type="compositionally biased region" description="Basic and acidic residues" evidence="2">
    <location>
        <begin position="1498"/>
        <end position="1514"/>
    </location>
</feature>
<feature type="compositionally biased region" description="Low complexity" evidence="2">
    <location>
        <begin position="265"/>
        <end position="278"/>
    </location>
</feature>
<feature type="compositionally biased region" description="Basic residues" evidence="2">
    <location>
        <begin position="3073"/>
        <end position="3084"/>
    </location>
</feature>
<dbReference type="PANTHER" id="PTHR40641:SF2">
    <property type="entry name" value="INVOLUCRIN REPEAT PROTEIN"/>
    <property type="match status" value="1"/>
</dbReference>
<feature type="compositionally biased region" description="Polar residues" evidence="2">
    <location>
        <begin position="1727"/>
        <end position="1736"/>
    </location>
</feature>
<feature type="compositionally biased region" description="Polar residues" evidence="2">
    <location>
        <begin position="3321"/>
        <end position="3334"/>
    </location>
</feature>
<feature type="compositionally biased region" description="Basic and acidic residues" evidence="2">
    <location>
        <begin position="1083"/>
        <end position="1111"/>
    </location>
</feature>
<feature type="compositionally biased region" description="Basic residues" evidence="2">
    <location>
        <begin position="142"/>
        <end position="154"/>
    </location>
</feature>
<dbReference type="RefSeq" id="XP_007727330.1">
    <property type="nucleotide sequence ID" value="XM_007729140.1"/>
</dbReference>
<feature type="compositionally biased region" description="Low complexity" evidence="2">
    <location>
        <begin position="1859"/>
        <end position="1874"/>
    </location>
</feature>
<feature type="compositionally biased region" description="Basic and acidic residues" evidence="2">
    <location>
        <begin position="2811"/>
        <end position="2821"/>
    </location>
</feature>
<feature type="region of interest" description="Disordered" evidence="2">
    <location>
        <begin position="1254"/>
        <end position="1369"/>
    </location>
</feature>
<evidence type="ECO:0000313" key="4">
    <source>
        <dbReference type="Proteomes" id="UP000019484"/>
    </source>
</evidence>
<dbReference type="OrthoDB" id="5365701at2759"/>
<dbReference type="PANTHER" id="PTHR40641">
    <property type="entry name" value="INVOLUCRIN REPEAT PROTEIN (AFU_ORTHOLOGUE AFUA_2G08060)"/>
    <property type="match status" value="1"/>
</dbReference>
<feature type="compositionally biased region" description="Basic and acidic residues" evidence="2">
    <location>
        <begin position="1149"/>
        <end position="1167"/>
    </location>
</feature>
<feature type="compositionally biased region" description="Polar residues" evidence="2">
    <location>
        <begin position="4424"/>
        <end position="4433"/>
    </location>
</feature>
<sequence length="5045" mass="548507">MGKSSSDRRRAGSEASSKSERRRTNHRDSSDGRALTEAIPSPRHRDSLVDAAEAVPPSSDAVRSVGSRKARSEQGSFVTSLTAEPTEISEDYHTGPRRDGKKQGREFGEARKRFRTSNRESTSEGRRRSLSDEEPANTFRRNSGRSHRDSHRHCRTGDSDIVGDVRANIASLPENQFPGEFPVTYTKPYRPPGLATEYYGDQGESVASQPGVRPNPPSIVTNAEQAHLIEPTIDPRPPPEPSSLGVLGAAASYFETGAAESVTDPPSISSRPSQTPTSRPDKPSSYSGQGPSPRTSPKPEGNGSRLQGNGLNTTGSGAPATMSAAGAALAYYSASNMETMEGPAQHTPTRPPTISGTGTASFSAPSGFMGSSSQEHSSAALYGAAAGTYMGTHFHSADWHNQQTSAVRPPGTLGGLPISSAAPMQQIHRHRRRGPLGKLVDWFRDPEAVAEFEQYTEAIGVCKYCFDPWTSPADAPRKHHYRRGRPSSGGRYGSLTRVDKTARYSSDEERRNRSGPKKVVVGGLAGYGAAKLGEAILKTNHDFDDTYSIKSGKPVPESQHGFQHRDRATDRKVRQYSSSEDVRSQKHESRRKKDMRHARVGQQSSRRRDSSSSASSSSSRRAAMKTGIGAAALAVGAAALDKKLRDQRKNKTRSSSPQKKYFSKRVSPMHSYVDLSASTNEGGAFTGFFASPSANKRAGKKPKGLFNFANSSSSSSDADLAYGEGTVRRKDSKGRRERNRTEHDRRNSTKSLMQLVAEGNALAEESDRRTGKGREIHEIDDSIGRRSTRTNHYASKHHDEGQTAAQEDGWYDLEDDDNSSSSSSVDMTLAYGEAPSVGTRQSPGPKSRHYQGGSASEIMPAIAVAAGAAAIGDPAQPTQVIPRRRKPRSLPHMQDLEPRPISDPISQMSSDESKRRIISPNDGSPQYTRIAAPAVPLQQPQPITPLAPSIYHERFSFAGQDEGPFTSREHDDSRTRIRETEAPSSDKGSRSSTRPRRDSSPAKFPPRDAKHSVSAFADEQPPTGSSTGSKSNKDPRRAENRRKSADAAILVAAGVLAGESGLQMSNSNNTQSHVAGGGSSDPADERMAEIERELQRLYEEQRLMQEGDGKQTTKSKGVDFAVPLLVGKDEGRGPNQATTNIRRKSSLKKTKDTEPSPKAESQQERIARMAAQRVKSTPSPVYEDYGTFFVPKELQEHLKDNNNRSEHRDDIGANVVEIVPGATKSNRQHPFDPFTYRPFGLEIDDDPTLHPWPVPMLGLVEPTPPGSQTQSIQGDISPHITAIRDEEHVDIVEPLEKEHSTDFMSSSGRGNPDLDEGDSAKDETWDTKPQWSQENDDGEFRASGAAEPDGDESHRPKDQQYRPGISRVWTLDEKEAQKLESELPVVDDMPQVSRAWTIDESGAEEIEHEMSGGLGDNQAAEEVLPRVMEAMPQSPQSPSSQWTSSGSENVGQLPPRGSEQTKAIYESPFTETVGDLGVTVSDHGQTGSVTAPMQTTSDRADKVTHEKMKSRDPGADDGFVSAEESPVRSVSNVNNDEPFLVNRPEMPPPTVTGSPTGPDGVSGHSSPTESSSRPPVTGVFVSGEPQFNTPWTERDEHTPREETQEAQNDADTSMLPSPYIPLSVSPRRLSAIRTTDDPSSPIVTSSPTAVPLQFRRPPLSPTHTRVSMISPMTSPTSPLTTPRTRQGRPKSTEFRSSKEFRPLYLVERSNYAKTMATPETAEEYPSLPSSKTSSAHPSMEDLRAESHAQQQLEYFTPSRINHDMFRGRRHSYSHGYDSERRRESPDYLDSRSATPVPGELQRARDSEQKPKPKYEFHSPSELLRDPTLLRNGPAVEEEPGLESPLRSVVSTDAEQDYVSARSRSLSTTRSQSMSRGRKAVSRSESVSDSWTNALSSTITAAVGAVTGIAAHALGASAPGDNEGGSLETPTAEQGNDELDSSATGNDINKAIVPEVASGTQLNQPESVLSHNSVDVPPKAENAAHSQTDEEMELKGAAGVAYAGTELVASAETSIPDTVDVKEPGPNIDTQMTKPSKESPEGTPETSSDSQDPASLDDATNTNFEDPAPALVFKSKKSKKDKKKKRNVLMRDEEVADTPQGSLQPESTPAESINDHVYPTASVPSTPETDVLEAALPGQGFPPTEKQLTSRISIDESNLPSLKEPFLPDTSTTEPLPTVSVVSDPAPSDATPGPELGHEDSPKDVPTQSNSNQSDEPLSTTLHESQAASRTVVGGLRTSTLDGNGVLAQGHMPSSDLHPLEHAFEAAVHARGLRDGSSLETAYQAFKPDVVDDFDVSGIPLTTILEEGEPPIPAASLVQETIPERKMSKKERRKGKKLAKRLQIDDDYQEQASPYSDSAEKTDTPELNEASKRSSSSDQNRAAEFAEPPNPFGDDFKLSHAADAEVSTAIPSEAAKPMSPETQPTATLPTRAEEEMPATDEWPTDTAANKKAKKDKKKKKRQSISWDISEPVVGRDAMSATEEIVPQSTSAATSDTRSAPLSATGAIDQQMPNAQEVVDQSSGDHVTQSQEVPSPAAEAIEATAAADELAPNYEIGEDQRDALSTPEGFVATMAVNEKSREEEIKRAVRSDDTIGETIAIPGTDRLVGSLGQSTTAEAAALDGQDDRAKGVFVRSGDTEILEDEIASQSEHDQHDPTRVEVERQPELAQDVTTGDTGQEAPKIAVGPSSAPEDVFIPVGQSSAVGYSPDGSADTTVRAEEVAEVSKSHSGLGQEVAAEDDEFSLSKPTKKSKKDKKRRKMITFDEFEAHSTPERNGDARTQEIPAPPTTLDDSKTDETEATTSSTSAVTRGPSDEQEKHEVEDFSFIITSKKSKKDKKKKKRFLFDELEMNSEEAFVGPAEVPSTAQDEASGNVLPDLPPSATSPPAASSTSKLERPRIPNEDGESPEATSLMARDSPATSPAAQYLIPGPTGEIDVPIISGTEVASTLDDEGMHEGVSPARDQTPGSPSTMACPRSVTGENGSDPEPALAGSSTVEHSTDEPPTTAPGGAPSGTVTALAVDPPVAMPPTALSPAVDAPAAESTNYATIREEGDSALPEGFDRAPEEDWGFSTKKSKKDKKKKRQSKVDYEDTDFKVTEPHHGEFKSDAKPAFVKSTAFDATRDAGVNLAIDDESHNVAEEEWNAAPKSRKDKKKKRQSELQTISYEPVGQPESTEQATLEDTVPTKDEKDHMQGDDAPVLEWVDWPSEEIKGHNSEILDAEKDPGHLLAMGAAEEESQDIQIAASEPSENQKVEDAPPLHEVINFASEGHSNQEDNSIRELGAEQLDELEDKADTDFVDVPHDLTEGQNVVQDTNLWDQQRPSVHNHTVQNLAQEPQIWKRERDFPPEIEATESREDSGTATFPHISSPSAPATDKPFVGSRAEEDLPISGVVDANADDQTWGFTIKQSKKAKKKRRQATFDYSFDQSATGAQTEGESRELQPNGEPEQGTDIVANSEGERGLPAAMQETPLESVAEEEWAFSKRSKKERKKKKRQSAIDEVSPEPTVQLLPAELPLGRETSGHRQGEDTVHGDFSVGEAEADTPSEALAETTTPSGVVETWDKGEDSANYDPNEGGTNPAKSDQQDYGQSLPGLDDAHGQQQETAPTTLVPDLETRHIDEVTMSEGGTPAMIPVSLDSGDAVSIMFKADRPEESQSTPRNADPATLQQMPRNSEDKQPVTELESTQQPDSRLEQAPVAKIQDPQPPATDETVQQLKGKEAELPPAVENKAESVEEMIPPAKILEEDDRDKSEATVPKQADLQSNQSTQLEVWPEDEWSMQTKKSKKKSRKNKSLLALESGGYATPAADNSMFKPDSARAVEATEEEIATPANDGEGYFAPITKKKSKRDKKKILALTSAAIGAGWLDEASTDKGLPEEIKGAVVAPNLPAREDFHPSTEILERRASTPAQYEEDTGTNDTNTGKNVIPNAGNSEAIGAAAPTGTFGATDPPDITMSSEQAADNALENDATARKEVSNVLGSAEPDNHSTFEDQPTEYFAQQTGDIASEAVMADLQGIEDQEDNSETQHGPTPNESEVPKRITSKRDKKKKKARRIIEFNGSEIPSPAPVTSEPAEIQTDVLERSVPDDPRPTSVDQPRQEVDDLSDVSASTRERRKRRRSPPVWSGEEPEDLPNRRSHTPPYDHDIISTALEVAAGLGFGADEKEPAKAISQSEPSPTRQQTAEWTFANLGAVADLSHTDANRDSGVQFESPLLPMDQFQQIMDSGFIPTPADHHLPGAVSMEMERAVKEPLRPPRPMSPTSSTEDVSKTLPGRRSDDMTTFETPRRKPSPVESTSKDRSSALFAPSPAMSTTYTMMERSRSPQLPPTPLRRSPSIHGNHHSREELKQKTRTLHDSQSNDELASNLIDRAAKAEVNRSAFELAGEGEGPDGTPSPARKPLNTIREDTVEATLSANGPLPYPSLPTSSESQFQHGEDSRRERGLVAAAGAASLAAVAAPTASRDLAGANSLGRSKSRTSSLRNLRGVSISPYDPASVASNSPQALVDEGGLGKTATRERDMADIYDGYGSYPGSPKSPTRPPSVRRRQSMQQIKDLETKLEQLASENRALAEAKMAAEQHLELANFERNRSESSVEALRSTAAQLQERDAEIARLREEVAALMSTHEALKKEHEQSLFRLQQECDEAQSHWQETTQELETLRMRHMELSSGMESIVRHEIDTALADKNAEIQTLHQELETARDKIRELQSRILQNGADDVVVLRDEDYFDAACQKLCQQVQGWVLRFSKFNDLKRCRSTNEVRDEKIVDRFDNSILDGSDVDVYLADRVKRRDVFMSVVMTMIWEYVFTRYLFGMDREQRQKLKQLEKNLAEVGPASAVHQWRALTLTLLSKRESFQAQRESDTEAVALEIFNTLSRFLPPPQNLEEQLLASLRSVMHTAVELSIEMRTQRAEYIMLPPLQPEYDTNGDLARKVYFNASLMNERSGETTSNEELERNQAVVRMVLFPLVVKKGDDSGRGEDEIVVCPAQVLVARPDKSKKVRGSSRLASGGSQTDPMAVDGRSLRAVSTHSLGAMSGIDGTDNLI</sequence>
<feature type="compositionally biased region" description="Polar residues" evidence="2">
    <location>
        <begin position="3761"/>
        <end position="3770"/>
    </location>
</feature>
<comment type="caution">
    <text evidence="3">The sequence shown here is derived from an EMBL/GenBank/DDBJ whole genome shotgun (WGS) entry which is preliminary data.</text>
</comment>
<feature type="compositionally biased region" description="Polar residues" evidence="2">
    <location>
        <begin position="2509"/>
        <end position="2531"/>
    </location>
</feature>
<feature type="compositionally biased region" description="Polar residues" evidence="2">
    <location>
        <begin position="3576"/>
        <end position="3589"/>
    </location>
</feature>
<feature type="region of interest" description="Disordered" evidence="2">
    <location>
        <begin position="547"/>
        <end position="625"/>
    </location>
</feature>
<dbReference type="eggNOG" id="ENOG502S83Y">
    <property type="taxonomic scope" value="Eukaryota"/>
</dbReference>
<feature type="region of interest" description="Disordered" evidence="2">
    <location>
        <begin position="1429"/>
        <end position="1699"/>
    </location>
</feature>
<feature type="compositionally biased region" description="Basic and acidic residues" evidence="2">
    <location>
        <begin position="2648"/>
        <end position="2664"/>
    </location>
</feature>
<feature type="compositionally biased region" description="Polar residues" evidence="2">
    <location>
        <begin position="3359"/>
        <end position="3371"/>
    </location>
</feature>
<feature type="compositionally biased region" description="Polar residues" evidence="2">
    <location>
        <begin position="3655"/>
        <end position="3672"/>
    </location>
</feature>
<feature type="region of interest" description="Disordered" evidence="2">
    <location>
        <begin position="340"/>
        <end position="374"/>
    </location>
</feature>
<feature type="compositionally biased region" description="Polar residues" evidence="2">
    <location>
        <begin position="4471"/>
        <end position="4482"/>
    </location>
</feature>
<feature type="compositionally biased region" description="Basic and acidic residues" evidence="2">
    <location>
        <begin position="3183"/>
        <end position="3194"/>
    </location>
</feature>
<feature type="compositionally biased region" description="Basic and acidic residues" evidence="2">
    <location>
        <begin position="1801"/>
        <end position="1824"/>
    </location>
</feature>
<feature type="compositionally biased region" description="Basic and acidic residues" evidence="2">
    <location>
        <begin position="1592"/>
        <end position="1603"/>
    </location>
</feature>
<feature type="compositionally biased region" description="Low complexity" evidence="2">
    <location>
        <begin position="1667"/>
        <end position="1682"/>
    </location>
</feature>
<feature type="region of interest" description="Disordered" evidence="2">
    <location>
        <begin position="2643"/>
        <end position="3094"/>
    </location>
</feature>
<gene>
    <name evidence="3" type="ORF">A1O1_08278</name>
</gene>
<evidence type="ECO:0000313" key="3">
    <source>
        <dbReference type="EMBL" id="EXJ80136.1"/>
    </source>
</evidence>
<feature type="compositionally biased region" description="Polar residues" evidence="2">
    <location>
        <begin position="1605"/>
        <end position="1615"/>
    </location>
</feature>
<feature type="region of interest" description="Disordered" evidence="2">
    <location>
        <begin position="3132"/>
        <end position="3199"/>
    </location>
</feature>
<feature type="compositionally biased region" description="Low complexity" evidence="2">
    <location>
        <begin position="3002"/>
        <end position="3017"/>
    </location>
</feature>
<feature type="compositionally biased region" description="Polar residues" evidence="2">
    <location>
        <begin position="1637"/>
        <end position="1648"/>
    </location>
</feature>
<feature type="compositionally biased region" description="Polar residues" evidence="2">
    <location>
        <begin position="2145"/>
        <end position="2159"/>
    </location>
</feature>
<dbReference type="EMBL" id="AMWN01000008">
    <property type="protein sequence ID" value="EXJ80136.1"/>
    <property type="molecule type" value="Genomic_DNA"/>
</dbReference>
<feature type="compositionally biased region" description="Basic and acidic residues" evidence="2">
    <location>
        <begin position="563"/>
        <end position="573"/>
    </location>
</feature>
<feature type="compositionally biased region" description="Basic and acidic residues" evidence="2">
    <location>
        <begin position="1351"/>
        <end position="1360"/>
    </location>
</feature>
<feature type="compositionally biased region" description="Basic and acidic residues" evidence="2">
    <location>
        <begin position="2393"/>
        <end position="2402"/>
    </location>
</feature>
<evidence type="ECO:0000256" key="1">
    <source>
        <dbReference type="SAM" id="Coils"/>
    </source>
</evidence>
<feature type="region of interest" description="Disordered" evidence="2">
    <location>
        <begin position="2311"/>
        <end position="2535"/>
    </location>
</feature>
<feature type="region of interest" description="Disordered" evidence="2">
    <location>
        <begin position="194"/>
        <end position="319"/>
    </location>
</feature>
<feature type="compositionally biased region" description="Basic and acidic residues" evidence="2">
    <location>
        <begin position="4081"/>
        <end position="4091"/>
    </location>
</feature>
<feature type="compositionally biased region" description="Polar residues" evidence="2">
    <location>
        <begin position="1563"/>
        <end position="1574"/>
    </location>
</feature>
<feature type="compositionally biased region" description="Basic and acidic residues" evidence="2">
    <location>
        <begin position="90"/>
        <end position="131"/>
    </location>
</feature>
<feature type="compositionally biased region" description="Basic residues" evidence="2">
    <location>
        <begin position="588"/>
        <end position="599"/>
    </location>
</feature>
<feature type="compositionally biased region" description="Basic residues" evidence="2">
    <location>
        <begin position="4042"/>
        <end position="4054"/>
    </location>
</feature>
<feature type="compositionally biased region" description="Polar residues" evidence="2">
    <location>
        <begin position="2043"/>
        <end position="2063"/>
    </location>
</feature>
<feature type="compositionally biased region" description="Polar residues" evidence="2">
    <location>
        <begin position="346"/>
        <end position="374"/>
    </location>
</feature>